<dbReference type="KEGG" id="mcos:GM418_18850"/>
<evidence type="ECO:0000256" key="3">
    <source>
        <dbReference type="ARBA" id="ARBA00023237"/>
    </source>
</evidence>
<feature type="domain" description="TonB-dependent receptor plug" evidence="4">
    <location>
        <begin position="146"/>
        <end position="223"/>
    </location>
</feature>
<keyword evidence="6" id="KW-1185">Reference proteome</keyword>
<keyword evidence="5" id="KW-0675">Receptor</keyword>
<comment type="subcellular location">
    <subcellularLocation>
        <location evidence="1">Cell outer membrane</location>
    </subcellularLocation>
</comment>
<dbReference type="InterPro" id="IPR008969">
    <property type="entry name" value="CarboxyPept-like_regulatory"/>
</dbReference>
<name>A0A6I6K2B1_9BACT</name>
<reference evidence="5 6" key="1">
    <citation type="submission" date="2019-11" db="EMBL/GenBank/DDBJ databases">
        <authorList>
            <person name="Zheng R.K."/>
            <person name="Sun C.M."/>
        </authorList>
    </citation>
    <scope>NUCLEOTIDE SEQUENCE [LARGE SCALE GENOMIC DNA]</scope>
    <source>
        <strain evidence="5 6">WC007</strain>
    </source>
</reference>
<dbReference type="Proteomes" id="UP000428260">
    <property type="component" value="Chromosome"/>
</dbReference>
<keyword evidence="3" id="KW-0998">Cell outer membrane</keyword>
<keyword evidence="2" id="KW-0472">Membrane</keyword>
<dbReference type="EMBL" id="CP046401">
    <property type="protein sequence ID" value="QGY45653.1"/>
    <property type="molecule type" value="Genomic_DNA"/>
</dbReference>
<evidence type="ECO:0000256" key="2">
    <source>
        <dbReference type="ARBA" id="ARBA00023136"/>
    </source>
</evidence>
<sequence length="773" mass="88151">MLRTTTLLFLFLEVCFSLTAQKRFVLSGNIKDAASGEDLIGATIVVKNLQNTGTTSNAYGFYSLTLEKGQYQLSVQFVGYETEAFNLVLDENKSLNVEMKERSFEIGNITVTGERADRNISSVDMGNIKMIPGRIESIPVIFGERDVFKTIQLTAGVKPAGEGSSGFYVRGGGIDQNLISLDEAPVYNASHLMGFFSVFNSESIKDANLMKGSIPVEFGGRASSVFDIKMKDGNQKEYGVTGNVGLISSGLTVEGPVIKDKSSFVVSGRRTYADMFLVFSNDEDVNNSTLYFYDLNLKTNYKINKNNRIFLSGYFGRDKFKFAEEFGFDWGNKTGTFRWNHNFSEKLFSNTSVIFSNYSYNINILRDLDVDIRSEIQDWNIKQDFSYYANVRNTIKYGGNMIYHNILPGEISVPPGSIYSPLEITRRKAIEWAAYVSNQQTISEKIKLYYGLRLALFSNIGPGEFYEFDDDGALANTIEKEDFEFVKTQGGLEPRLGLIYMLGAESSVKASYNRIYQFLHLLSNSTTATPTDLWLPSSNNVKPQISDQFSLGYFRNFKNNEFESSLEIYYKDLKNQIDYKNSADLIFNSTVEAELVFGRGWAYGAELTVKRNYGRINGWLSYTWSKTMRQFDEINQGDPFPARHDRTHDFSIVGMYDINDRLKFSATWVYYTGNAVTFPSGRYEIDGQIVEYYTERNGYRMPDYHRLDIGLTWVRKKTSNFESSWNFSIYNAYARENAYYIDFRESETNPGETEAVQFSLFKIVPSVSYKFKF</sequence>
<proteinExistence type="predicted"/>
<dbReference type="Pfam" id="PF13715">
    <property type="entry name" value="CarbopepD_reg_2"/>
    <property type="match status" value="1"/>
</dbReference>
<dbReference type="SUPFAM" id="SSF49464">
    <property type="entry name" value="Carboxypeptidase regulatory domain-like"/>
    <property type="match status" value="1"/>
</dbReference>
<dbReference type="InterPro" id="IPR012910">
    <property type="entry name" value="Plug_dom"/>
</dbReference>
<dbReference type="Pfam" id="PF07715">
    <property type="entry name" value="Plug"/>
    <property type="match status" value="1"/>
</dbReference>
<dbReference type="SUPFAM" id="SSF56935">
    <property type="entry name" value="Porins"/>
    <property type="match status" value="1"/>
</dbReference>
<evidence type="ECO:0000313" key="6">
    <source>
        <dbReference type="Proteomes" id="UP000428260"/>
    </source>
</evidence>
<dbReference type="Gene3D" id="2.40.170.20">
    <property type="entry name" value="TonB-dependent receptor, beta-barrel domain"/>
    <property type="match status" value="1"/>
</dbReference>
<dbReference type="GO" id="GO:0009279">
    <property type="term" value="C:cell outer membrane"/>
    <property type="evidence" value="ECO:0007669"/>
    <property type="project" value="UniProtKB-SubCell"/>
</dbReference>
<protein>
    <submittedName>
        <fullName evidence="5">TonB-dependent receptor plug domain-containing protein</fullName>
    </submittedName>
</protein>
<dbReference type="InterPro" id="IPR036942">
    <property type="entry name" value="Beta-barrel_TonB_sf"/>
</dbReference>
<dbReference type="AlphaFoldDB" id="A0A6I6K2B1"/>
<organism evidence="5 6">
    <name type="scientific">Maribellus comscasis</name>
    <dbReference type="NCBI Taxonomy" id="2681766"/>
    <lineage>
        <taxon>Bacteria</taxon>
        <taxon>Pseudomonadati</taxon>
        <taxon>Bacteroidota</taxon>
        <taxon>Bacteroidia</taxon>
        <taxon>Marinilabiliales</taxon>
        <taxon>Prolixibacteraceae</taxon>
        <taxon>Maribellus</taxon>
    </lineage>
</organism>
<evidence type="ECO:0000313" key="5">
    <source>
        <dbReference type="EMBL" id="QGY45653.1"/>
    </source>
</evidence>
<gene>
    <name evidence="5" type="ORF">GM418_18850</name>
</gene>
<dbReference type="Gene3D" id="2.60.40.1120">
    <property type="entry name" value="Carboxypeptidase-like, regulatory domain"/>
    <property type="match status" value="1"/>
</dbReference>
<evidence type="ECO:0000259" key="4">
    <source>
        <dbReference type="Pfam" id="PF07715"/>
    </source>
</evidence>
<evidence type="ECO:0000256" key="1">
    <source>
        <dbReference type="ARBA" id="ARBA00004442"/>
    </source>
</evidence>
<accession>A0A6I6K2B1</accession>